<dbReference type="InterPro" id="IPR013785">
    <property type="entry name" value="Aldolase_TIM"/>
</dbReference>
<evidence type="ECO:0000259" key="8">
    <source>
        <dbReference type="PROSITE" id="PS51349"/>
    </source>
</evidence>
<evidence type="ECO:0000313" key="10">
    <source>
        <dbReference type="Proteomes" id="UP000283522"/>
    </source>
</evidence>
<evidence type="ECO:0000256" key="2">
    <source>
        <dbReference type="ARBA" id="ARBA00022630"/>
    </source>
</evidence>
<dbReference type="Gene3D" id="3.20.20.70">
    <property type="entry name" value="Aldolase class I"/>
    <property type="match status" value="1"/>
</dbReference>
<dbReference type="PANTHER" id="PTHR10578">
    <property type="entry name" value="S -2-HYDROXY-ACID OXIDASE-RELATED"/>
    <property type="match status" value="1"/>
</dbReference>
<dbReference type="Proteomes" id="UP000283522">
    <property type="component" value="Unassembled WGS sequence"/>
</dbReference>
<sequence length="354" mass="38669">MAQDQLPLINGEPVDLSGIINLFDFEKMAEGKMTKMAYEYVASGAADEFTVRWNRQALDTLKLNPNVLNDVSTLDTSVTLFGHKLPYPILVAPTAFHKIMHPEGELATARGASKAEAIYVVSSFTTTPLEEIKKVASEPLWFQLYVRDDKEFTKNLVQKAESIGCRALCITVDTPVGGARNRQARVNFKLPEGVNAPYANGEMIQKMPLTWKEMEWLISFAKVPVLLKGILHPDDAEKAIQIGASGIIVSNHSGRNLDTVPATIEVLPRIVERVNKRIPILMDGGIRRGTDVLKAIALGANAVLVGKPICFGLASGGAEGVTKTLEILRAEFEMAMALTGRSTIASIDKSLIWK</sequence>
<evidence type="ECO:0000256" key="3">
    <source>
        <dbReference type="ARBA" id="ARBA00022643"/>
    </source>
</evidence>
<feature type="binding site" evidence="7">
    <location>
        <position position="250"/>
    </location>
    <ligand>
        <name>FMN</name>
        <dbReference type="ChEBI" id="CHEBI:58210"/>
    </ligand>
</feature>
<evidence type="ECO:0000256" key="4">
    <source>
        <dbReference type="ARBA" id="ARBA00023002"/>
    </source>
</evidence>
<dbReference type="PIRSF" id="PIRSF000138">
    <property type="entry name" value="Al-hdrx_acd_dh"/>
    <property type="match status" value="1"/>
</dbReference>
<evidence type="ECO:0000313" key="9">
    <source>
        <dbReference type="EMBL" id="RIW18899.1"/>
    </source>
</evidence>
<accession>A0A418PXX5</accession>
<feature type="binding site" evidence="7">
    <location>
        <position position="228"/>
    </location>
    <ligand>
        <name>FMN</name>
        <dbReference type="ChEBI" id="CHEBI:58210"/>
    </ligand>
</feature>
<comment type="caution">
    <text evidence="9">The sequence shown here is derived from an EMBL/GenBank/DDBJ whole genome shotgun (WGS) entry which is preliminary data.</text>
</comment>
<dbReference type="EMBL" id="QXML01000001">
    <property type="protein sequence ID" value="RIW18899.1"/>
    <property type="molecule type" value="Genomic_DNA"/>
</dbReference>
<feature type="binding site" evidence="7">
    <location>
        <position position="171"/>
    </location>
    <ligand>
        <name>FMN</name>
        <dbReference type="ChEBI" id="CHEBI:58210"/>
    </ligand>
</feature>
<feature type="binding site" evidence="7">
    <location>
        <position position="180"/>
    </location>
    <ligand>
        <name>glyoxylate</name>
        <dbReference type="ChEBI" id="CHEBI:36655"/>
    </ligand>
</feature>
<dbReference type="InterPro" id="IPR037396">
    <property type="entry name" value="FMN_HAD"/>
</dbReference>
<organism evidence="9 10">
    <name type="scientific">Algoriphagus lacus</name>
    <dbReference type="NCBI Taxonomy" id="2056311"/>
    <lineage>
        <taxon>Bacteria</taxon>
        <taxon>Pseudomonadati</taxon>
        <taxon>Bacteroidota</taxon>
        <taxon>Cytophagia</taxon>
        <taxon>Cytophagales</taxon>
        <taxon>Cyclobacteriaceae</taxon>
        <taxon>Algoriphagus</taxon>
    </lineage>
</organism>
<dbReference type="AlphaFoldDB" id="A0A418PXX5"/>
<feature type="binding site" evidence="7">
    <location>
        <position position="40"/>
    </location>
    <ligand>
        <name>glyoxylate</name>
        <dbReference type="ChEBI" id="CHEBI:36655"/>
    </ligand>
</feature>
<feature type="binding site" evidence="7">
    <location>
        <begin position="93"/>
        <end position="95"/>
    </location>
    <ligand>
        <name>FMN</name>
        <dbReference type="ChEBI" id="CHEBI:58210"/>
    </ligand>
</feature>
<protein>
    <submittedName>
        <fullName evidence="9">Alpha-hydroxy-acid oxidizing protein</fullName>
    </submittedName>
</protein>
<dbReference type="PANTHER" id="PTHR10578:SF107">
    <property type="entry name" value="2-HYDROXYACID OXIDASE 1"/>
    <property type="match status" value="1"/>
</dbReference>
<evidence type="ECO:0000256" key="6">
    <source>
        <dbReference type="PIRSR" id="PIRSR000138-1"/>
    </source>
</evidence>
<name>A0A418PXX5_9BACT</name>
<keyword evidence="3 7" id="KW-0288">FMN</keyword>
<dbReference type="InterPro" id="IPR012133">
    <property type="entry name" value="Alpha-hydoxy_acid_DH_FMN"/>
</dbReference>
<feature type="active site" description="Proton acceptor" evidence="6">
    <location>
        <position position="252"/>
    </location>
</feature>
<feature type="binding site" evidence="7">
    <location>
        <position position="145"/>
    </location>
    <ligand>
        <name>glyoxylate</name>
        <dbReference type="ChEBI" id="CHEBI:36655"/>
    </ligand>
</feature>
<comment type="similarity">
    <text evidence="5">Belongs to the FMN-dependent alpha-hydroxy acid dehydrogenase family.</text>
</comment>
<feature type="binding site" evidence="7">
    <location>
        <position position="255"/>
    </location>
    <ligand>
        <name>glyoxylate</name>
        <dbReference type="ChEBI" id="CHEBI:36655"/>
    </ligand>
</feature>
<keyword evidence="10" id="KW-1185">Reference proteome</keyword>
<proteinExistence type="inferred from homology"/>
<feature type="binding site" evidence="7">
    <location>
        <position position="122"/>
    </location>
    <ligand>
        <name>FMN</name>
        <dbReference type="ChEBI" id="CHEBI:58210"/>
    </ligand>
</feature>
<keyword evidence="2 7" id="KW-0285">Flavoprotein</keyword>
<dbReference type="CDD" id="cd02809">
    <property type="entry name" value="alpha_hydroxyacid_oxid_FMN"/>
    <property type="match status" value="1"/>
</dbReference>
<keyword evidence="4" id="KW-0560">Oxidoreductase</keyword>
<dbReference type="OrthoDB" id="9770452at2"/>
<feature type="binding site" evidence="7">
    <location>
        <position position="252"/>
    </location>
    <ligand>
        <name>glyoxylate</name>
        <dbReference type="ChEBI" id="CHEBI:36655"/>
    </ligand>
</feature>
<feature type="binding site" evidence="7">
    <location>
        <position position="143"/>
    </location>
    <ligand>
        <name>FMN</name>
        <dbReference type="ChEBI" id="CHEBI:58210"/>
    </ligand>
</feature>
<dbReference type="InterPro" id="IPR000262">
    <property type="entry name" value="FMN-dep_DH"/>
</dbReference>
<dbReference type="GO" id="GO:0016491">
    <property type="term" value="F:oxidoreductase activity"/>
    <property type="evidence" value="ECO:0007669"/>
    <property type="project" value="UniProtKB-KW"/>
</dbReference>
<comment type="cofactor">
    <cofactor evidence="1">
        <name>FMN</name>
        <dbReference type="ChEBI" id="CHEBI:58210"/>
    </cofactor>
</comment>
<evidence type="ECO:0000256" key="7">
    <source>
        <dbReference type="PIRSR" id="PIRSR000138-2"/>
    </source>
</evidence>
<reference evidence="9 10" key="1">
    <citation type="submission" date="2018-09" db="EMBL/GenBank/DDBJ databases">
        <authorList>
            <person name="Wang X."/>
            <person name="Du Z."/>
        </authorList>
    </citation>
    <scope>NUCLEOTIDE SEQUENCE [LARGE SCALE GENOMIC DNA]</scope>
    <source>
        <strain evidence="9 10">N3</strain>
    </source>
</reference>
<evidence type="ECO:0000256" key="5">
    <source>
        <dbReference type="ARBA" id="ARBA00024042"/>
    </source>
</evidence>
<feature type="binding site" evidence="7">
    <location>
        <begin position="283"/>
        <end position="287"/>
    </location>
    <ligand>
        <name>FMN</name>
        <dbReference type="ChEBI" id="CHEBI:58210"/>
    </ligand>
</feature>
<feature type="domain" description="FMN hydroxy acid dehydrogenase" evidence="8">
    <location>
        <begin position="14"/>
        <end position="354"/>
    </location>
</feature>
<evidence type="ECO:0000256" key="1">
    <source>
        <dbReference type="ARBA" id="ARBA00001917"/>
    </source>
</evidence>
<dbReference type="SUPFAM" id="SSF51395">
    <property type="entry name" value="FMN-linked oxidoreductases"/>
    <property type="match status" value="1"/>
</dbReference>
<gene>
    <name evidence="9" type="ORF">D0X99_01385</name>
</gene>
<dbReference type="GO" id="GO:0010181">
    <property type="term" value="F:FMN binding"/>
    <property type="evidence" value="ECO:0007669"/>
    <property type="project" value="InterPro"/>
</dbReference>
<dbReference type="Pfam" id="PF01070">
    <property type="entry name" value="FMN_dh"/>
    <property type="match status" value="1"/>
</dbReference>
<dbReference type="PROSITE" id="PS51349">
    <property type="entry name" value="FMN_HYDROXY_ACID_DH_2"/>
    <property type="match status" value="1"/>
</dbReference>